<dbReference type="InterPro" id="IPR044668">
    <property type="entry name" value="PuuD-like"/>
</dbReference>
<dbReference type="RefSeq" id="WP_196101557.1">
    <property type="nucleotide sequence ID" value="NZ_CP064942.1"/>
</dbReference>
<organism evidence="1 2">
    <name type="scientific">Pontivivens ytuae</name>
    <dbReference type="NCBI Taxonomy" id="2789856"/>
    <lineage>
        <taxon>Bacteria</taxon>
        <taxon>Pseudomonadati</taxon>
        <taxon>Pseudomonadota</taxon>
        <taxon>Alphaproteobacteria</taxon>
        <taxon>Rhodobacterales</taxon>
        <taxon>Paracoccaceae</taxon>
        <taxon>Pontivivens</taxon>
    </lineage>
</organism>
<dbReference type="GO" id="GO:0005829">
    <property type="term" value="C:cytosol"/>
    <property type="evidence" value="ECO:0007669"/>
    <property type="project" value="TreeGrafter"/>
</dbReference>
<evidence type="ECO:0000313" key="2">
    <source>
        <dbReference type="Proteomes" id="UP000594800"/>
    </source>
</evidence>
<dbReference type="EMBL" id="CP064942">
    <property type="protein sequence ID" value="QPH52343.1"/>
    <property type="molecule type" value="Genomic_DNA"/>
</dbReference>
<dbReference type="GO" id="GO:0033969">
    <property type="term" value="F:gamma-glutamyl-gamma-aminobutyrate hydrolase activity"/>
    <property type="evidence" value="ECO:0007669"/>
    <property type="project" value="TreeGrafter"/>
</dbReference>
<dbReference type="AlphaFoldDB" id="A0A7S9QB01"/>
<dbReference type="Pfam" id="PF07722">
    <property type="entry name" value="Peptidase_C26"/>
    <property type="match status" value="1"/>
</dbReference>
<dbReference type="PANTHER" id="PTHR43235:SF1">
    <property type="entry name" value="GLUTAMINE AMIDOTRANSFERASE PB2B2.05-RELATED"/>
    <property type="match status" value="1"/>
</dbReference>
<sequence length="245" mass="26885">MTRPVIGVTTSARSGWRIFPLIALNVRLAGGRPIWWRVGAPADIHEVDGLIVGGGDDISADLYGGKLMAEARIDPERDALEYRLLVEADATGRPALGICRGSQMMNIALGGTLHQDIYETYKDAKRIWTVLPKKRVEVQDGTRLSEIAGADPMKVNALHTQSVDRLGRGLRVAACEASGIVQAVERAEGSFFLGCQWHPEHLWYARRQRAIFRALVEAARAFRDSRSQFEAVDELAATTPAGQPI</sequence>
<accession>A0A7S9QB01</accession>
<proteinExistence type="predicted"/>
<name>A0A7S9QB01_9RHOB</name>
<evidence type="ECO:0000313" key="1">
    <source>
        <dbReference type="EMBL" id="QPH52343.1"/>
    </source>
</evidence>
<dbReference type="KEGG" id="poz:I0K15_10945"/>
<keyword evidence="1" id="KW-0378">Hydrolase</keyword>
<protein>
    <submittedName>
        <fullName evidence="1">Gamma-glutamyl-gamma-aminobutyrate hydrolase family protein</fullName>
    </submittedName>
</protein>
<dbReference type="PANTHER" id="PTHR43235">
    <property type="entry name" value="GLUTAMINE AMIDOTRANSFERASE PB2B2.05-RELATED"/>
    <property type="match status" value="1"/>
</dbReference>
<dbReference type="Gene3D" id="3.40.50.880">
    <property type="match status" value="1"/>
</dbReference>
<dbReference type="PROSITE" id="PS51273">
    <property type="entry name" value="GATASE_TYPE_1"/>
    <property type="match status" value="1"/>
</dbReference>
<gene>
    <name evidence="1" type="ORF">I0K15_10945</name>
</gene>
<dbReference type="SUPFAM" id="SSF52317">
    <property type="entry name" value="Class I glutamine amidotransferase-like"/>
    <property type="match status" value="1"/>
</dbReference>
<reference evidence="1 2" key="1">
    <citation type="submission" date="2020-11" db="EMBL/GenBank/DDBJ databases">
        <title>Description of Pontivivens ytuae sp. nov. isolated from deep sea sediment of Mariana Trench.</title>
        <authorList>
            <person name="Wang Z."/>
            <person name="Sun Q.-L."/>
            <person name="Xu X.-D."/>
            <person name="Tang Y.-Z."/>
            <person name="Zhang J."/>
        </authorList>
    </citation>
    <scope>NUCLEOTIDE SEQUENCE [LARGE SCALE GENOMIC DNA]</scope>
    <source>
        <strain evidence="1 2">MT2928</strain>
    </source>
</reference>
<dbReference type="InterPro" id="IPR029062">
    <property type="entry name" value="Class_I_gatase-like"/>
</dbReference>
<keyword evidence="2" id="KW-1185">Reference proteome</keyword>
<dbReference type="Proteomes" id="UP000594800">
    <property type="component" value="Chromosome"/>
</dbReference>
<dbReference type="InterPro" id="IPR011697">
    <property type="entry name" value="Peptidase_C26"/>
</dbReference>
<dbReference type="CDD" id="cd01745">
    <property type="entry name" value="GATase1_2"/>
    <property type="match status" value="1"/>
</dbReference>
<dbReference type="GO" id="GO:0006598">
    <property type="term" value="P:polyamine catabolic process"/>
    <property type="evidence" value="ECO:0007669"/>
    <property type="project" value="TreeGrafter"/>
</dbReference>